<dbReference type="Proteomes" id="UP000285023">
    <property type="component" value="Unassembled WGS sequence"/>
</dbReference>
<evidence type="ECO:0000313" key="2">
    <source>
        <dbReference type="Proteomes" id="UP000285023"/>
    </source>
</evidence>
<gene>
    <name evidence="1" type="ORF">D3M59_01205</name>
</gene>
<dbReference type="RefSeq" id="WP_119530817.1">
    <property type="nucleotide sequence ID" value="NZ_QXTF01000001.1"/>
</dbReference>
<comment type="caution">
    <text evidence="1">The sequence shown here is derived from an EMBL/GenBank/DDBJ whole genome shotgun (WGS) entry which is preliminary data.</text>
</comment>
<name>A0A418Q1E3_9SPHN</name>
<dbReference type="InterPro" id="IPR010323">
    <property type="entry name" value="DUF924"/>
</dbReference>
<keyword evidence="2" id="KW-1185">Reference proteome</keyword>
<dbReference type="AlphaFoldDB" id="A0A418Q1E3"/>
<evidence type="ECO:0000313" key="1">
    <source>
        <dbReference type="EMBL" id="RIX31661.1"/>
    </source>
</evidence>
<dbReference type="Pfam" id="PF06041">
    <property type="entry name" value="DUF924"/>
    <property type="match status" value="1"/>
</dbReference>
<organism evidence="1 2">
    <name type="scientific">Sphingomonas edaphi</name>
    <dbReference type="NCBI Taxonomy" id="2315689"/>
    <lineage>
        <taxon>Bacteria</taxon>
        <taxon>Pseudomonadati</taxon>
        <taxon>Pseudomonadota</taxon>
        <taxon>Alphaproteobacteria</taxon>
        <taxon>Sphingomonadales</taxon>
        <taxon>Sphingomonadaceae</taxon>
        <taxon>Sphingomonas</taxon>
    </lineage>
</organism>
<protein>
    <submittedName>
        <fullName evidence="1">DUF924 domain-containing protein</fullName>
    </submittedName>
</protein>
<dbReference type="Gene3D" id="1.20.58.320">
    <property type="entry name" value="TPR-like"/>
    <property type="match status" value="1"/>
</dbReference>
<accession>A0A418Q1E3</accession>
<proteinExistence type="predicted"/>
<sequence length="184" mass="20923">MIPGPSELAPALIQFWFGEVGKDRWFAKDAALDAEIKRRFADAREAVLAAEAEGWRDSPEHLLGAILLLDQCSRNIHRGSARAFEADKLALDLAKLSLARGWTQAAPEDWQQFLLMPLMHSEDAKDQERSVAEFRRLGQQEALDFAVMHRDQIDRFGRFPGRNKALGRVSTKHERDIIDRGEIF</sequence>
<dbReference type="SUPFAM" id="SSF48452">
    <property type="entry name" value="TPR-like"/>
    <property type="match status" value="1"/>
</dbReference>
<dbReference type="EMBL" id="QXTF01000001">
    <property type="protein sequence ID" value="RIX31661.1"/>
    <property type="molecule type" value="Genomic_DNA"/>
</dbReference>
<dbReference type="InterPro" id="IPR011990">
    <property type="entry name" value="TPR-like_helical_dom_sf"/>
</dbReference>
<reference evidence="1 2" key="1">
    <citation type="submission" date="2018-09" db="EMBL/GenBank/DDBJ databases">
        <title>Sphingomonas sp. DAC4.</title>
        <authorList>
            <person name="Seo T."/>
        </authorList>
    </citation>
    <scope>NUCLEOTIDE SEQUENCE [LARGE SCALE GENOMIC DNA]</scope>
    <source>
        <strain evidence="1 2">DAC4</strain>
    </source>
</reference>
<dbReference type="Gene3D" id="1.25.40.10">
    <property type="entry name" value="Tetratricopeptide repeat domain"/>
    <property type="match status" value="1"/>
</dbReference>
<dbReference type="OrthoDB" id="7593450at2"/>